<reference evidence="18 19" key="1">
    <citation type="submission" date="2020-11" db="EMBL/GenBank/DDBJ databases">
        <title>Complete and Circularized Genome Assembly of a human isolate of Vibrio navarrensis biotype pommerensis with MiSeq and MinION Sequence Data.</title>
        <authorList>
            <person name="Schwartz K."/>
            <person name="Borowiak M."/>
            <person name="Deneke C."/>
            <person name="Balau V."/>
            <person name="Metelmann C."/>
            <person name="Strauch E."/>
        </authorList>
    </citation>
    <scope>NUCLEOTIDE SEQUENCE [LARGE SCALE GENOMIC DNA]</scope>
    <source>
        <strain evidence="18 19">20-VB00237</strain>
    </source>
</reference>
<keyword evidence="9" id="KW-0274">FAD</keyword>
<dbReference type="Gene3D" id="3.40.50.1220">
    <property type="entry name" value="TPP-binding domain"/>
    <property type="match status" value="1"/>
</dbReference>
<dbReference type="Pfam" id="PF02775">
    <property type="entry name" value="TPP_enzyme_C"/>
    <property type="match status" value="1"/>
</dbReference>
<dbReference type="NCBIfam" id="NF006525">
    <property type="entry name" value="PRK08979.1"/>
    <property type="match status" value="1"/>
</dbReference>
<dbReference type="InterPro" id="IPR012000">
    <property type="entry name" value="Thiamin_PyroP_enz_cen_dom"/>
</dbReference>
<dbReference type="SUPFAM" id="SSF52518">
    <property type="entry name" value="Thiamin diphosphate-binding fold (THDP-binding)"/>
    <property type="match status" value="2"/>
</dbReference>
<feature type="domain" description="Thiamine pyrophosphate enzyme central" evidence="15">
    <location>
        <begin position="198"/>
        <end position="332"/>
    </location>
</feature>
<feature type="domain" description="Thiamine pyrophosphate enzyme N-terminal TPP-binding" evidence="17">
    <location>
        <begin position="6"/>
        <end position="121"/>
    </location>
</feature>
<dbReference type="EC" id="2.2.1.6" evidence="4 14"/>
<dbReference type="RefSeq" id="WP_045569835.1">
    <property type="nucleotide sequence ID" value="NZ_CP065217.1"/>
</dbReference>
<evidence type="ECO:0000256" key="2">
    <source>
        <dbReference type="ARBA" id="ARBA00005025"/>
    </source>
</evidence>
<evidence type="ECO:0000313" key="19">
    <source>
        <dbReference type="Proteomes" id="UP000594435"/>
    </source>
</evidence>
<dbReference type="GO" id="GO:0003984">
    <property type="term" value="F:acetolactate synthase activity"/>
    <property type="evidence" value="ECO:0007669"/>
    <property type="project" value="UniProtKB-EC"/>
</dbReference>
<keyword evidence="6" id="KW-0285">Flavoprotein</keyword>
<comment type="pathway">
    <text evidence="1 14">Amino-acid biosynthesis; L-isoleucine biosynthesis; L-isoleucine from 2-oxobutanoate: step 1/4.</text>
</comment>
<dbReference type="GO" id="GO:0030976">
    <property type="term" value="F:thiamine pyrophosphate binding"/>
    <property type="evidence" value="ECO:0007669"/>
    <property type="project" value="UniProtKB-UniRule"/>
</dbReference>
<dbReference type="PANTHER" id="PTHR18968:SF13">
    <property type="entry name" value="ACETOLACTATE SYNTHASE CATALYTIC SUBUNIT, MITOCHONDRIAL"/>
    <property type="match status" value="1"/>
</dbReference>
<dbReference type="CDD" id="cd07035">
    <property type="entry name" value="TPP_PYR_POX_like"/>
    <property type="match status" value="1"/>
</dbReference>
<dbReference type="GO" id="GO:0005948">
    <property type="term" value="C:acetolactate synthase complex"/>
    <property type="evidence" value="ECO:0007669"/>
    <property type="project" value="UniProtKB-ARBA"/>
</dbReference>
<gene>
    <name evidence="18" type="ORF">I3X05_01780</name>
</gene>
<dbReference type="AlphaFoldDB" id="A0AAJ4IC30"/>
<accession>A0AAJ4IC30</accession>
<dbReference type="InterPro" id="IPR012846">
    <property type="entry name" value="Acetolactate_synth_lsu"/>
</dbReference>
<evidence type="ECO:0000259" key="17">
    <source>
        <dbReference type="Pfam" id="PF02776"/>
    </source>
</evidence>
<feature type="domain" description="Thiamine pyrophosphate enzyme TPP-binding" evidence="16">
    <location>
        <begin position="396"/>
        <end position="545"/>
    </location>
</feature>
<dbReference type="FunFam" id="3.40.50.970:FF:000007">
    <property type="entry name" value="Acetolactate synthase"/>
    <property type="match status" value="1"/>
</dbReference>
<dbReference type="NCBIfam" id="NF005058">
    <property type="entry name" value="PRK06466.1"/>
    <property type="match status" value="1"/>
</dbReference>
<evidence type="ECO:0000256" key="3">
    <source>
        <dbReference type="ARBA" id="ARBA00007812"/>
    </source>
</evidence>
<evidence type="ECO:0000256" key="5">
    <source>
        <dbReference type="ARBA" id="ARBA00022605"/>
    </source>
</evidence>
<dbReference type="GO" id="GO:0009099">
    <property type="term" value="P:L-valine biosynthetic process"/>
    <property type="evidence" value="ECO:0007669"/>
    <property type="project" value="TreeGrafter"/>
</dbReference>
<evidence type="ECO:0000256" key="14">
    <source>
        <dbReference type="RuleBase" id="RU003591"/>
    </source>
</evidence>
<comment type="cofactor">
    <cofactor evidence="14">
        <name>Mg(2+)</name>
        <dbReference type="ChEBI" id="CHEBI:18420"/>
    </cofactor>
    <text evidence="14">Binds 1 Mg(2+) ion per subunit.</text>
</comment>
<comment type="pathway">
    <text evidence="2 14">Amino-acid biosynthesis; L-valine biosynthesis; L-valine from pyruvate: step 1/4.</text>
</comment>
<dbReference type="SUPFAM" id="SSF52467">
    <property type="entry name" value="DHS-like NAD/FAD-binding domain"/>
    <property type="match status" value="1"/>
</dbReference>
<keyword evidence="7 14" id="KW-0808">Transferase</keyword>
<dbReference type="CDD" id="cd02015">
    <property type="entry name" value="TPP_AHAS"/>
    <property type="match status" value="1"/>
</dbReference>
<proteinExistence type="inferred from homology"/>
<dbReference type="NCBIfam" id="TIGR00118">
    <property type="entry name" value="acolac_lg"/>
    <property type="match status" value="1"/>
</dbReference>
<evidence type="ECO:0000256" key="6">
    <source>
        <dbReference type="ARBA" id="ARBA00022630"/>
    </source>
</evidence>
<dbReference type="InterPro" id="IPR029035">
    <property type="entry name" value="DHS-like_NAD/FAD-binding_dom"/>
</dbReference>
<evidence type="ECO:0000256" key="10">
    <source>
        <dbReference type="ARBA" id="ARBA00022842"/>
    </source>
</evidence>
<dbReference type="InterPro" id="IPR039368">
    <property type="entry name" value="AHAS_TPP"/>
</dbReference>
<evidence type="ECO:0000256" key="7">
    <source>
        <dbReference type="ARBA" id="ARBA00022679"/>
    </source>
</evidence>
<dbReference type="EMBL" id="CP065217">
    <property type="protein sequence ID" value="QPL53927.1"/>
    <property type="molecule type" value="Genomic_DNA"/>
</dbReference>
<dbReference type="GO" id="GO:0050660">
    <property type="term" value="F:flavin adenine dinucleotide binding"/>
    <property type="evidence" value="ECO:0007669"/>
    <property type="project" value="InterPro"/>
</dbReference>
<dbReference type="Gene3D" id="3.40.50.970">
    <property type="match status" value="2"/>
</dbReference>
<dbReference type="InterPro" id="IPR029061">
    <property type="entry name" value="THDP-binding"/>
</dbReference>
<evidence type="ECO:0000256" key="8">
    <source>
        <dbReference type="ARBA" id="ARBA00022723"/>
    </source>
</evidence>
<sequence length="574" mass="63101">MTAMLSGAEMVVQSLIEEKVEQIFGYPGGSVLDIYDALHAKTEQIRHVLVRHEQAATHMADGYARATGKPGVVLVCSGPGATNTVTGIATAYMDSIPMIVISGNVPNSLIGNDAFQECDIVGVSRPIVKHSFLVKRAQDIPETIKKAFFIATTGRPGPVVIDLPKDVMNPLVKLPYEYPKTISMRSYKPTTEGHKGQIKKALKALLEAKKPVLYIGGGAIISGAHEPILKLAEHLNLPVVSTLMGLGAFPGTHKNALGMLGMHGMYEANMAMHHADLIFGVGVRFDDRTTNNLEKYCPDAKIMHIDIDPSSISKNVKVDLPIVGSAEKVLETMVGLMEEQGASNDSAALDAWWQEIQVWQDRQCLAYDTSSERIKPQQVIETLHKLTNGDAYVASDVGQHQMFAALYYQFNKPRRWINSGGLGTMGFGLPAGMGVKFAMPEEEVVVVTGDGSIQMNIQELSTAMQYDIPVKIINLNNRFLGMVKQWQDIIYQGRHSNSYMSSVPNFVAIAEAYGHVGIRIETPDQLESGLRKALEMKDRLVFVDISVDETEHVYPMQIKGEGMDKMWLSKTERT</sequence>
<dbReference type="FunFam" id="3.40.50.970:FF:000016">
    <property type="entry name" value="Acetolactate synthase"/>
    <property type="match status" value="1"/>
</dbReference>
<comment type="cofactor">
    <cofactor evidence="14">
        <name>thiamine diphosphate</name>
        <dbReference type="ChEBI" id="CHEBI:58937"/>
    </cofactor>
    <text evidence="14">Binds 1 thiamine pyrophosphate per subunit.</text>
</comment>
<evidence type="ECO:0000313" key="18">
    <source>
        <dbReference type="EMBL" id="QPL53927.1"/>
    </source>
</evidence>
<dbReference type="GO" id="GO:0000287">
    <property type="term" value="F:magnesium ion binding"/>
    <property type="evidence" value="ECO:0007669"/>
    <property type="project" value="UniProtKB-UniRule"/>
</dbReference>
<evidence type="ECO:0000259" key="15">
    <source>
        <dbReference type="Pfam" id="PF00205"/>
    </source>
</evidence>
<keyword evidence="12 14" id="KW-0100">Branched-chain amino acid biosynthesis</keyword>
<dbReference type="Pfam" id="PF00205">
    <property type="entry name" value="TPP_enzyme_M"/>
    <property type="match status" value="1"/>
</dbReference>
<evidence type="ECO:0000256" key="13">
    <source>
        <dbReference type="ARBA" id="ARBA00048670"/>
    </source>
</evidence>
<name>A0AAJ4IC30_9VIBR</name>
<evidence type="ECO:0000259" key="16">
    <source>
        <dbReference type="Pfam" id="PF02775"/>
    </source>
</evidence>
<keyword evidence="5 14" id="KW-0028">Amino-acid biosynthesis</keyword>
<dbReference type="Proteomes" id="UP000594435">
    <property type="component" value="Chromosome 1"/>
</dbReference>
<evidence type="ECO:0000256" key="1">
    <source>
        <dbReference type="ARBA" id="ARBA00004974"/>
    </source>
</evidence>
<evidence type="ECO:0000256" key="12">
    <source>
        <dbReference type="ARBA" id="ARBA00023304"/>
    </source>
</evidence>
<comment type="catalytic activity">
    <reaction evidence="13 14">
        <text>2 pyruvate + H(+) = (2S)-2-acetolactate + CO2</text>
        <dbReference type="Rhea" id="RHEA:25249"/>
        <dbReference type="ChEBI" id="CHEBI:15361"/>
        <dbReference type="ChEBI" id="CHEBI:15378"/>
        <dbReference type="ChEBI" id="CHEBI:16526"/>
        <dbReference type="ChEBI" id="CHEBI:58476"/>
        <dbReference type="EC" id="2.2.1.6"/>
    </reaction>
</comment>
<dbReference type="InterPro" id="IPR000399">
    <property type="entry name" value="TPP-bd_CS"/>
</dbReference>
<keyword evidence="8 14" id="KW-0479">Metal-binding</keyword>
<dbReference type="FunFam" id="3.40.50.1220:FF:000008">
    <property type="entry name" value="Acetolactate synthase"/>
    <property type="match status" value="1"/>
</dbReference>
<keyword evidence="10 14" id="KW-0460">Magnesium</keyword>
<dbReference type="Pfam" id="PF02776">
    <property type="entry name" value="TPP_enzyme_N"/>
    <property type="match status" value="1"/>
</dbReference>
<organism evidence="18 19">
    <name type="scientific">Vibrio navarrensis</name>
    <dbReference type="NCBI Taxonomy" id="29495"/>
    <lineage>
        <taxon>Bacteria</taxon>
        <taxon>Pseudomonadati</taxon>
        <taxon>Pseudomonadota</taxon>
        <taxon>Gammaproteobacteria</taxon>
        <taxon>Vibrionales</taxon>
        <taxon>Vibrionaceae</taxon>
        <taxon>Vibrio</taxon>
    </lineage>
</organism>
<evidence type="ECO:0000256" key="4">
    <source>
        <dbReference type="ARBA" id="ARBA00013145"/>
    </source>
</evidence>
<evidence type="ECO:0000256" key="9">
    <source>
        <dbReference type="ARBA" id="ARBA00022827"/>
    </source>
</evidence>
<evidence type="ECO:0000256" key="11">
    <source>
        <dbReference type="ARBA" id="ARBA00023052"/>
    </source>
</evidence>
<dbReference type="PROSITE" id="PS00187">
    <property type="entry name" value="TPP_ENZYMES"/>
    <property type="match status" value="1"/>
</dbReference>
<keyword evidence="11 14" id="KW-0786">Thiamine pyrophosphate</keyword>
<dbReference type="InterPro" id="IPR045229">
    <property type="entry name" value="TPP_enz"/>
</dbReference>
<dbReference type="PANTHER" id="PTHR18968">
    <property type="entry name" value="THIAMINE PYROPHOSPHATE ENZYMES"/>
    <property type="match status" value="1"/>
</dbReference>
<dbReference type="InterPro" id="IPR012001">
    <property type="entry name" value="Thiamin_PyroP_enz_TPP-bd_dom"/>
</dbReference>
<dbReference type="GO" id="GO:0009097">
    <property type="term" value="P:isoleucine biosynthetic process"/>
    <property type="evidence" value="ECO:0007669"/>
    <property type="project" value="TreeGrafter"/>
</dbReference>
<comment type="similarity">
    <text evidence="3 14">Belongs to the TPP enzyme family.</text>
</comment>
<dbReference type="InterPro" id="IPR011766">
    <property type="entry name" value="TPP_enzyme_TPP-bd"/>
</dbReference>
<protein>
    <recommendedName>
        <fullName evidence="4 14">Acetolactate synthase</fullName>
        <ecNumber evidence="4 14">2.2.1.6</ecNumber>
    </recommendedName>
</protein>